<accession>A0A7C1FRF0</accession>
<dbReference type="InterPro" id="IPR014917">
    <property type="entry name" value="DUF1800"/>
</dbReference>
<name>A0A7C1FRF0_9CHLR</name>
<protein>
    <submittedName>
        <fullName evidence="1">DUF1800 domain-containing protein</fullName>
    </submittedName>
</protein>
<sequence length="524" mass="58855">MSVLIIDSPSIPPGEAPSLARLAYNRLGFGPRPEDLANLSAFDFGSYVEAQLAPESIDDAACDAYIASLDRTDPQGIPVPPPEASLAELENYRRASEAAGGWPNGNLQRHLWTVTYARALLSKRQLFEMMVDFWTNHLQTNFQSRLKYWEDYHVIRRHALGNFRDLIGASAKSPSMLYFLSNTYSDGANPNENYARELMELHTMGSYSRVPGPGFLTQPNYTEEDVHTAAQILSGWTTIGSPDDAYRFNAGRAWPAHHWQEKRMWLGNDDYYYFPYGGEEQGEQLLDILAEHPSTAYFISFKLCRRFISDFPDAFCPDAIEAGAQAFLITHGDIRSTLRAILLHPKFAASWGQKIKRPFEFLISTMRALGLREMINFLPNDWHDALGARFFESQIELLGQKLFEFSAPTGLPDVRFAWWNTNQVFGRWTLANALISRYFGDQTEVDSAPANLALDQLIAAPATATQVIDRLLDRFIGRGIDPQDRSALIDYLGAGNPQATVISASPRLRPVIGVIAASPYAQWR</sequence>
<proteinExistence type="predicted"/>
<dbReference type="EMBL" id="DSMG01000048">
    <property type="protein sequence ID" value="HDX30675.1"/>
    <property type="molecule type" value="Genomic_DNA"/>
</dbReference>
<evidence type="ECO:0000313" key="1">
    <source>
        <dbReference type="EMBL" id="HDX30675.1"/>
    </source>
</evidence>
<dbReference type="AlphaFoldDB" id="A0A7C1FRF0"/>
<reference evidence="1" key="1">
    <citation type="journal article" date="2020" name="mSystems">
        <title>Genome- and Community-Level Interaction Insights into Carbon Utilization and Element Cycling Functions of Hydrothermarchaeota in Hydrothermal Sediment.</title>
        <authorList>
            <person name="Zhou Z."/>
            <person name="Liu Y."/>
            <person name="Xu W."/>
            <person name="Pan J."/>
            <person name="Luo Z.H."/>
            <person name="Li M."/>
        </authorList>
    </citation>
    <scope>NUCLEOTIDE SEQUENCE [LARGE SCALE GENOMIC DNA]</scope>
    <source>
        <strain evidence="1">SpSt-289</strain>
    </source>
</reference>
<organism evidence="1">
    <name type="scientific">Caldilinea aerophila</name>
    <dbReference type="NCBI Taxonomy" id="133453"/>
    <lineage>
        <taxon>Bacteria</taxon>
        <taxon>Bacillati</taxon>
        <taxon>Chloroflexota</taxon>
        <taxon>Caldilineae</taxon>
        <taxon>Caldilineales</taxon>
        <taxon>Caldilineaceae</taxon>
        <taxon>Caldilinea</taxon>
    </lineage>
</organism>
<comment type="caution">
    <text evidence="1">The sequence shown here is derived from an EMBL/GenBank/DDBJ whole genome shotgun (WGS) entry which is preliminary data.</text>
</comment>
<dbReference type="Pfam" id="PF08811">
    <property type="entry name" value="DUF1800"/>
    <property type="match status" value="1"/>
</dbReference>
<gene>
    <name evidence="1" type="ORF">ENQ20_04185</name>
</gene>